<dbReference type="InterPro" id="IPR011577">
    <property type="entry name" value="Cyt_b561_bac/Ni-Hgenase"/>
</dbReference>
<evidence type="ECO:0000313" key="9">
    <source>
        <dbReference type="Proteomes" id="UP001607151"/>
    </source>
</evidence>
<dbReference type="Proteomes" id="UP001607151">
    <property type="component" value="Unassembled WGS sequence"/>
</dbReference>
<comment type="caution">
    <text evidence="8">The sequence shown here is derived from an EMBL/GenBank/DDBJ whole genome shotgun (WGS) entry which is preliminary data.</text>
</comment>
<feature type="transmembrane region" description="Helical" evidence="6">
    <location>
        <begin position="21"/>
        <end position="39"/>
    </location>
</feature>
<feature type="transmembrane region" description="Helical" evidence="6">
    <location>
        <begin position="125"/>
        <end position="144"/>
    </location>
</feature>
<dbReference type="RefSeq" id="WP_394608218.1">
    <property type="nucleotide sequence ID" value="NZ_JBIHSJ010000004.1"/>
</dbReference>
<feature type="transmembrane region" description="Helical" evidence="6">
    <location>
        <begin position="59"/>
        <end position="80"/>
    </location>
</feature>
<keyword evidence="3 6" id="KW-0812">Transmembrane</keyword>
<keyword evidence="5 6" id="KW-0472">Membrane</keyword>
<feature type="transmembrane region" description="Helical" evidence="6">
    <location>
        <begin position="164"/>
        <end position="182"/>
    </location>
</feature>
<comment type="subcellular location">
    <subcellularLocation>
        <location evidence="1">Cell membrane</location>
        <topology evidence="1">Multi-pass membrane protein</topology>
    </subcellularLocation>
</comment>
<keyword evidence="9" id="KW-1185">Reference proteome</keyword>
<proteinExistence type="predicted"/>
<evidence type="ECO:0000256" key="4">
    <source>
        <dbReference type="ARBA" id="ARBA00022989"/>
    </source>
</evidence>
<feature type="domain" description="Cytochrome b561 bacterial/Ni-hydrogenase" evidence="7">
    <location>
        <begin position="15"/>
        <end position="182"/>
    </location>
</feature>
<dbReference type="Pfam" id="PF01292">
    <property type="entry name" value="Ni_hydr_CYTB"/>
    <property type="match status" value="1"/>
</dbReference>
<organism evidence="8 9">
    <name type="scientific">Vibrio rumoiensis</name>
    <dbReference type="NCBI Taxonomy" id="76258"/>
    <lineage>
        <taxon>Bacteria</taxon>
        <taxon>Pseudomonadati</taxon>
        <taxon>Pseudomonadota</taxon>
        <taxon>Gammaproteobacteria</taxon>
        <taxon>Vibrionales</taxon>
        <taxon>Vibrionaceae</taxon>
        <taxon>Vibrio</taxon>
    </lineage>
</organism>
<evidence type="ECO:0000256" key="2">
    <source>
        <dbReference type="ARBA" id="ARBA00022475"/>
    </source>
</evidence>
<evidence type="ECO:0000256" key="6">
    <source>
        <dbReference type="SAM" id="Phobius"/>
    </source>
</evidence>
<evidence type="ECO:0000256" key="1">
    <source>
        <dbReference type="ARBA" id="ARBA00004651"/>
    </source>
</evidence>
<reference evidence="8 9" key="1">
    <citation type="submission" date="2024-10" db="EMBL/GenBank/DDBJ databases">
        <authorList>
            <person name="Yibar A."/>
            <person name="Saticioglu I.B."/>
            <person name="Duman M."/>
            <person name="Ajmi N."/>
            <person name="Gurler F."/>
            <person name="Ay H."/>
            <person name="Onuk E."/>
            <person name="Guler S."/>
            <person name="Romalde J.L."/>
        </authorList>
    </citation>
    <scope>NUCLEOTIDE SEQUENCE [LARGE SCALE GENOMIC DNA]</scope>
    <source>
        <strain evidence="8 9">14-MA-B</strain>
    </source>
</reference>
<dbReference type="EMBL" id="JBIHSN010000003">
    <property type="protein sequence ID" value="MFH0266440.1"/>
    <property type="molecule type" value="Genomic_DNA"/>
</dbReference>
<name>A0ABW7IXQ6_9VIBR</name>
<evidence type="ECO:0000256" key="5">
    <source>
        <dbReference type="ARBA" id="ARBA00023136"/>
    </source>
</evidence>
<keyword evidence="2" id="KW-1003">Cell membrane</keyword>
<evidence type="ECO:0000259" key="7">
    <source>
        <dbReference type="Pfam" id="PF01292"/>
    </source>
</evidence>
<protein>
    <submittedName>
        <fullName evidence="8">Cytochrome b/b6 domain-containing protein</fullName>
    </submittedName>
</protein>
<sequence length="193" mass="21952">MDITSPFFHYLKQHQSTAIRHLHLTVMMLVLLEVLLSNIMHVNKQGEIGQSTLEYVGTWAHIVVGISLVFFGSLFIIVAFKQRGFKYYFPYLCNQWQPLKSDIKLLTQLTLPESKPYGISSCIQGLGLGALCLVYITGISWFISWNLNLTLAPNLLHWHKTLTGLVEAYLVGHGVMAIVHIYNPLKLKREVIN</sequence>
<keyword evidence="4 6" id="KW-1133">Transmembrane helix</keyword>
<dbReference type="SUPFAM" id="SSF81342">
    <property type="entry name" value="Transmembrane di-heme cytochromes"/>
    <property type="match status" value="1"/>
</dbReference>
<dbReference type="InterPro" id="IPR016174">
    <property type="entry name" value="Di-haem_cyt_TM"/>
</dbReference>
<accession>A0ABW7IXQ6</accession>
<evidence type="ECO:0000256" key="3">
    <source>
        <dbReference type="ARBA" id="ARBA00022692"/>
    </source>
</evidence>
<evidence type="ECO:0000313" key="8">
    <source>
        <dbReference type="EMBL" id="MFH0266440.1"/>
    </source>
</evidence>
<gene>
    <name evidence="8" type="ORF">ACGRQ9_13395</name>
</gene>